<evidence type="ECO:0000256" key="7">
    <source>
        <dbReference type="ARBA" id="ARBA00023242"/>
    </source>
</evidence>
<feature type="domain" description="Tyrosine specific protein phosphatases" evidence="12">
    <location>
        <begin position="67"/>
        <end position="128"/>
    </location>
</feature>
<comment type="subcellular location">
    <subcellularLocation>
        <location evidence="2">Cytoplasm</location>
    </subcellularLocation>
    <subcellularLocation>
        <location evidence="1">Nucleus</location>
    </subcellularLocation>
</comment>
<gene>
    <name evidence="13" type="ORF">BSTOLATCC_MIC20201</name>
</gene>
<dbReference type="PROSITE" id="PS50056">
    <property type="entry name" value="TYR_PHOSPHATASE_2"/>
    <property type="match status" value="1"/>
</dbReference>
<dbReference type="InterPro" id="IPR020422">
    <property type="entry name" value="TYR_PHOSPHATASE_DUAL_dom"/>
</dbReference>
<dbReference type="GO" id="GO:0043409">
    <property type="term" value="P:negative regulation of MAPK cascade"/>
    <property type="evidence" value="ECO:0007669"/>
    <property type="project" value="TreeGrafter"/>
</dbReference>
<proteinExistence type="inferred from homology"/>
<accession>A0AAU9J0L4</accession>
<evidence type="ECO:0000256" key="10">
    <source>
        <dbReference type="ARBA" id="ARBA00051722"/>
    </source>
</evidence>
<evidence type="ECO:0000256" key="8">
    <source>
        <dbReference type="ARBA" id="ARBA00047761"/>
    </source>
</evidence>
<organism evidence="13 14">
    <name type="scientific">Blepharisma stoltei</name>
    <dbReference type="NCBI Taxonomy" id="1481888"/>
    <lineage>
        <taxon>Eukaryota</taxon>
        <taxon>Sar</taxon>
        <taxon>Alveolata</taxon>
        <taxon>Ciliophora</taxon>
        <taxon>Postciliodesmatophora</taxon>
        <taxon>Heterotrichea</taxon>
        <taxon>Heterotrichida</taxon>
        <taxon>Blepharismidae</taxon>
        <taxon>Blepharisma</taxon>
    </lineage>
</organism>
<dbReference type="AlphaFoldDB" id="A0AAU9J0L4"/>
<comment type="caution">
    <text evidence="13">The sequence shown here is derived from an EMBL/GenBank/DDBJ whole genome shotgun (WGS) entry which is preliminary data.</text>
</comment>
<evidence type="ECO:0000256" key="4">
    <source>
        <dbReference type="ARBA" id="ARBA00022490"/>
    </source>
</evidence>
<reference evidence="13" key="1">
    <citation type="submission" date="2021-09" db="EMBL/GenBank/DDBJ databases">
        <authorList>
            <consortium name="AG Swart"/>
            <person name="Singh M."/>
            <person name="Singh A."/>
            <person name="Seah K."/>
            <person name="Emmerich C."/>
        </authorList>
    </citation>
    <scope>NUCLEOTIDE SEQUENCE</scope>
    <source>
        <strain evidence="13">ATCC30299</strain>
    </source>
</reference>
<dbReference type="FunFam" id="3.90.190.10:FF:000056">
    <property type="entry name" value="Dual specificity phosphatase 12"/>
    <property type="match status" value="1"/>
</dbReference>
<dbReference type="PROSITE" id="PS50054">
    <property type="entry name" value="TYR_PHOSPHATASE_DUAL"/>
    <property type="match status" value="1"/>
</dbReference>
<dbReference type="Gene3D" id="3.90.190.10">
    <property type="entry name" value="Protein tyrosine phosphatase superfamily"/>
    <property type="match status" value="1"/>
</dbReference>
<comment type="catalytic activity">
    <reaction evidence="8">
        <text>O-phospho-L-seryl-[protein] + H2O = L-seryl-[protein] + phosphate</text>
        <dbReference type="Rhea" id="RHEA:20629"/>
        <dbReference type="Rhea" id="RHEA-COMP:9863"/>
        <dbReference type="Rhea" id="RHEA-COMP:11604"/>
        <dbReference type="ChEBI" id="CHEBI:15377"/>
        <dbReference type="ChEBI" id="CHEBI:29999"/>
        <dbReference type="ChEBI" id="CHEBI:43474"/>
        <dbReference type="ChEBI" id="CHEBI:83421"/>
        <dbReference type="EC" id="3.1.3.16"/>
    </reaction>
</comment>
<comment type="catalytic activity">
    <reaction evidence="10">
        <text>O-phospho-L-tyrosyl-[protein] + H2O = L-tyrosyl-[protein] + phosphate</text>
        <dbReference type="Rhea" id="RHEA:10684"/>
        <dbReference type="Rhea" id="RHEA-COMP:10136"/>
        <dbReference type="Rhea" id="RHEA-COMP:20101"/>
        <dbReference type="ChEBI" id="CHEBI:15377"/>
        <dbReference type="ChEBI" id="CHEBI:43474"/>
        <dbReference type="ChEBI" id="CHEBI:46858"/>
        <dbReference type="ChEBI" id="CHEBI:61978"/>
        <dbReference type="EC" id="3.1.3.48"/>
    </reaction>
</comment>
<dbReference type="GO" id="GO:0005634">
    <property type="term" value="C:nucleus"/>
    <property type="evidence" value="ECO:0007669"/>
    <property type="project" value="UniProtKB-SubCell"/>
</dbReference>
<dbReference type="InterPro" id="IPR029021">
    <property type="entry name" value="Prot-tyrosine_phosphatase-like"/>
</dbReference>
<dbReference type="PROSITE" id="PS00383">
    <property type="entry name" value="TYR_PHOSPHATASE_1"/>
    <property type="match status" value="1"/>
</dbReference>
<comment type="similarity">
    <text evidence="3">Belongs to the protein-tyrosine phosphatase family. Non-receptor class dual specificity subfamily.</text>
</comment>
<evidence type="ECO:0000313" key="13">
    <source>
        <dbReference type="EMBL" id="CAG9317896.1"/>
    </source>
</evidence>
<dbReference type="EMBL" id="CAJZBQ010000019">
    <property type="protein sequence ID" value="CAG9317896.1"/>
    <property type="molecule type" value="Genomic_DNA"/>
</dbReference>
<keyword evidence="4" id="KW-0963">Cytoplasm</keyword>
<comment type="catalytic activity">
    <reaction evidence="9">
        <text>O-phospho-L-threonyl-[protein] + H2O = L-threonyl-[protein] + phosphate</text>
        <dbReference type="Rhea" id="RHEA:47004"/>
        <dbReference type="Rhea" id="RHEA-COMP:11060"/>
        <dbReference type="Rhea" id="RHEA-COMP:11605"/>
        <dbReference type="ChEBI" id="CHEBI:15377"/>
        <dbReference type="ChEBI" id="CHEBI:30013"/>
        <dbReference type="ChEBI" id="CHEBI:43474"/>
        <dbReference type="ChEBI" id="CHEBI:61977"/>
        <dbReference type="EC" id="3.1.3.16"/>
    </reaction>
</comment>
<dbReference type="GO" id="GO:0004722">
    <property type="term" value="F:protein serine/threonine phosphatase activity"/>
    <property type="evidence" value="ECO:0007669"/>
    <property type="project" value="UniProtKB-EC"/>
</dbReference>
<keyword evidence="6" id="KW-0904">Protein phosphatase</keyword>
<evidence type="ECO:0000256" key="9">
    <source>
        <dbReference type="ARBA" id="ARBA00048336"/>
    </source>
</evidence>
<evidence type="ECO:0000256" key="3">
    <source>
        <dbReference type="ARBA" id="ARBA00008601"/>
    </source>
</evidence>
<evidence type="ECO:0000259" key="12">
    <source>
        <dbReference type="PROSITE" id="PS50056"/>
    </source>
</evidence>
<dbReference type="PRINTS" id="PR01908">
    <property type="entry name" value="ADSPHPHTASE"/>
</dbReference>
<evidence type="ECO:0000256" key="1">
    <source>
        <dbReference type="ARBA" id="ARBA00004123"/>
    </source>
</evidence>
<dbReference type="SUPFAM" id="SSF52799">
    <property type="entry name" value="(Phosphotyrosine protein) phosphatases II"/>
    <property type="match status" value="1"/>
</dbReference>
<name>A0AAU9J0L4_9CILI</name>
<dbReference type="Proteomes" id="UP001162131">
    <property type="component" value="Unassembled WGS sequence"/>
</dbReference>
<evidence type="ECO:0000256" key="2">
    <source>
        <dbReference type="ARBA" id="ARBA00004496"/>
    </source>
</evidence>
<dbReference type="InterPro" id="IPR016130">
    <property type="entry name" value="Tyr_Pase_AS"/>
</dbReference>
<sequence>MVIKRKRNDVPDQVIKKLYLGSLAAANNHTILYRLGITHVLTVCPIRPSKVPNVTYYLVSISDDPTVNILSKLDECFEFINAAINNGGKVLVHCFQGVSRSATVVIAYLMKFHNMRYSDAFEHVRHTREIIDPNFGFRRQLEEFEGMVFSDKIAAAV</sequence>
<keyword evidence="7" id="KW-0539">Nucleus</keyword>
<dbReference type="SMART" id="SM00195">
    <property type="entry name" value="DSPc"/>
    <property type="match status" value="1"/>
</dbReference>
<protein>
    <recommendedName>
        <fullName evidence="15">Protein-tyrosine-phosphatase</fullName>
    </recommendedName>
</protein>
<evidence type="ECO:0000313" key="14">
    <source>
        <dbReference type="Proteomes" id="UP001162131"/>
    </source>
</evidence>
<keyword evidence="5" id="KW-0378">Hydrolase</keyword>
<dbReference type="InterPro" id="IPR000340">
    <property type="entry name" value="Dual-sp_phosphatase_cat-dom"/>
</dbReference>
<dbReference type="Pfam" id="PF00782">
    <property type="entry name" value="DSPc"/>
    <property type="match status" value="1"/>
</dbReference>
<dbReference type="GO" id="GO:0005737">
    <property type="term" value="C:cytoplasm"/>
    <property type="evidence" value="ECO:0007669"/>
    <property type="project" value="UniProtKB-SubCell"/>
</dbReference>
<keyword evidence="14" id="KW-1185">Reference proteome</keyword>
<dbReference type="CDD" id="cd14498">
    <property type="entry name" value="DSP"/>
    <property type="match status" value="1"/>
</dbReference>
<dbReference type="GO" id="GO:0004725">
    <property type="term" value="F:protein tyrosine phosphatase activity"/>
    <property type="evidence" value="ECO:0007669"/>
    <property type="project" value="UniProtKB-EC"/>
</dbReference>
<feature type="domain" description="Tyrosine-protein phosphatase" evidence="11">
    <location>
        <begin position="10"/>
        <end position="150"/>
    </location>
</feature>
<dbReference type="PANTHER" id="PTHR10159">
    <property type="entry name" value="DUAL SPECIFICITY PROTEIN PHOSPHATASE"/>
    <property type="match status" value="1"/>
</dbReference>
<evidence type="ECO:0000256" key="6">
    <source>
        <dbReference type="ARBA" id="ARBA00022912"/>
    </source>
</evidence>
<evidence type="ECO:0000259" key="11">
    <source>
        <dbReference type="PROSITE" id="PS50054"/>
    </source>
</evidence>
<dbReference type="PANTHER" id="PTHR10159:SF519">
    <property type="entry name" value="DUAL SPECIFICITY PROTEIN PHOSPHATASE MPK3"/>
    <property type="match status" value="1"/>
</dbReference>
<evidence type="ECO:0000256" key="5">
    <source>
        <dbReference type="ARBA" id="ARBA00022801"/>
    </source>
</evidence>
<dbReference type="InterPro" id="IPR000387">
    <property type="entry name" value="Tyr_Pase_dom"/>
</dbReference>
<evidence type="ECO:0008006" key="15">
    <source>
        <dbReference type="Google" id="ProtNLM"/>
    </source>
</evidence>